<evidence type="ECO:0000313" key="2">
    <source>
        <dbReference type="EMBL" id="EHN00317.1"/>
    </source>
</evidence>
<dbReference type="Proteomes" id="UP000009009">
    <property type="component" value="Unassembled WGS sequence"/>
</dbReference>
<protein>
    <submittedName>
        <fullName evidence="2">YOL014W-like protein</fullName>
    </submittedName>
</protein>
<gene>
    <name evidence="2" type="ORF">VIN7_9849</name>
</gene>
<dbReference type="AlphaFoldDB" id="H0H0W7"/>
<comment type="caution">
    <text evidence="2">The sequence shown here is derived from an EMBL/GenBank/DDBJ whole genome shotgun (WGS) entry which is preliminary data.</text>
</comment>
<dbReference type="EMBL" id="AGVY01000356">
    <property type="protein sequence ID" value="EHN00317.1"/>
    <property type="molecule type" value="Genomic_DNA"/>
</dbReference>
<name>H0H0W7_SACCK</name>
<keyword evidence="3" id="KW-1185">Reference proteome</keyword>
<dbReference type="HOGENOM" id="CLU_145591_0_0_1"/>
<accession>H0H0W7</accession>
<evidence type="ECO:0000256" key="1">
    <source>
        <dbReference type="SAM" id="Phobius"/>
    </source>
</evidence>
<reference evidence="2 3" key="1">
    <citation type="journal article" date="2012" name="FEMS Yeast Res.">
        <title>The genome sequence of the wine yeast VIN7 reveals an allotriploid hybrid genome with Saccharomyces cerevisiae and Saccharomyces kudriavzevii origins.</title>
        <authorList>
            <person name="Borneman A.R."/>
            <person name="Desany B.A."/>
            <person name="Riches D."/>
            <person name="Affourtit J.P."/>
            <person name="Forgan A.H."/>
            <person name="Pretorius I.S."/>
            <person name="Egholm M."/>
            <person name="Chambers P.J."/>
        </authorList>
    </citation>
    <scope>NUCLEOTIDE SEQUENCE [LARGE SCALE GENOMIC DNA]</scope>
    <source>
        <strain evidence="2 3">VIN7</strain>
    </source>
</reference>
<dbReference type="PhylomeDB" id="H0H0W7"/>
<keyword evidence="1" id="KW-0812">Transmembrane</keyword>
<keyword evidence="1" id="KW-0472">Membrane</keyword>
<keyword evidence="1" id="KW-1133">Transmembrane helix</keyword>
<feature type="transmembrane region" description="Helical" evidence="1">
    <location>
        <begin position="125"/>
        <end position="147"/>
    </location>
</feature>
<dbReference type="OrthoDB" id="4065846at2759"/>
<proteinExistence type="predicted"/>
<evidence type="ECO:0000313" key="3">
    <source>
        <dbReference type="Proteomes" id="UP000009009"/>
    </source>
</evidence>
<organism evidence="2 3">
    <name type="scientific">Saccharomyces cerevisiae x Saccharomyces kudriavzevii (strain VIN7)</name>
    <name type="common">Yeast</name>
    <dbReference type="NCBI Taxonomy" id="1095631"/>
    <lineage>
        <taxon>Eukaryota</taxon>
        <taxon>Fungi</taxon>
        <taxon>Dikarya</taxon>
        <taxon>Ascomycota</taxon>
        <taxon>Saccharomycotina</taxon>
        <taxon>Saccharomycetes</taxon>
        <taxon>Saccharomycetales</taxon>
        <taxon>Saccharomycetaceae</taxon>
        <taxon>Saccharomyces</taxon>
    </lineage>
</organism>
<sequence>MSNSSLSSASSLPSNGTVVLYCGNMGVMNMSQASACPDMFWACGAGYESALATLTRTSTIIYSANMPTSSKDPNVFDCGYQSTMYATESARSPVDYWNCGRTYARDYALSDALSLKPLIYCSTFYLLYSLSASYYEIYIYIYIYTFLLKEV</sequence>